<name>A0ABD2TIV8_9SOLN</name>
<proteinExistence type="predicted"/>
<accession>A0ABD2TIV8</accession>
<evidence type="ECO:0000256" key="1">
    <source>
        <dbReference type="SAM" id="MobiDB-lite"/>
    </source>
</evidence>
<dbReference type="EMBL" id="JBJKTR010000010">
    <property type="protein sequence ID" value="KAL3356324.1"/>
    <property type="molecule type" value="Genomic_DNA"/>
</dbReference>
<dbReference type="Proteomes" id="UP001627284">
    <property type="component" value="Unassembled WGS sequence"/>
</dbReference>
<feature type="non-terminal residue" evidence="2">
    <location>
        <position position="1"/>
    </location>
</feature>
<keyword evidence="3" id="KW-1185">Reference proteome</keyword>
<reference evidence="2 3" key="1">
    <citation type="submission" date="2024-05" db="EMBL/GenBank/DDBJ databases">
        <title>De novo assembly of an allotetraploid wild potato.</title>
        <authorList>
            <person name="Hosaka A.J."/>
        </authorList>
    </citation>
    <scope>NUCLEOTIDE SEQUENCE [LARGE SCALE GENOMIC DNA]</scope>
    <source>
        <tissue evidence="2">Young leaves</tissue>
    </source>
</reference>
<comment type="caution">
    <text evidence="2">The sequence shown here is derived from an EMBL/GenBank/DDBJ whole genome shotgun (WGS) entry which is preliminary data.</text>
</comment>
<dbReference type="AlphaFoldDB" id="A0ABD2TIV8"/>
<sequence>QTLKNDFILSFSSLSSAAAPPLYAFRRNCPRLLVAVVPLSFSSLLSSPLFLDEAVSIGKASSINNCSDQQLDEVAIAASPASERQNSSNISSSVDEQRPTTVPVLSFPLISLRLSSLSPFLFSFLSSL</sequence>
<protein>
    <submittedName>
        <fullName evidence="2">Uncharacterized protein</fullName>
    </submittedName>
</protein>
<evidence type="ECO:0000313" key="3">
    <source>
        <dbReference type="Proteomes" id="UP001627284"/>
    </source>
</evidence>
<feature type="region of interest" description="Disordered" evidence="1">
    <location>
        <begin position="79"/>
        <end position="100"/>
    </location>
</feature>
<evidence type="ECO:0000313" key="2">
    <source>
        <dbReference type="EMBL" id="KAL3356324.1"/>
    </source>
</evidence>
<organism evidence="2 3">
    <name type="scientific">Solanum stoloniferum</name>
    <dbReference type="NCBI Taxonomy" id="62892"/>
    <lineage>
        <taxon>Eukaryota</taxon>
        <taxon>Viridiplantae</taxon>
        <taxon>Streptophyta</taxon>
        <taxon>Embryophyta</taxon>
        <taxon>Tracheophyta</taxon>
        <taxon>Spermatophyta</taxon>
        <taxon>Magnoliopsida</taxon>
        <taxon>eudicotyledons</taxon>
        <taxon>Gunneridae</taxon>
        <taxon>Pentapetalae</taxon>
        <taxon>asterids</taxon>
        <taxon>lamiids</taxon>
        <taxon>Solanales</taxon>
        <taxon>Solanaceae</taxon>
        <taxon>Solanoideae</taxon>
        <taxon>Solaneae</taxon>
        <taxon>Solanum</taxon>
    </lineage>
</organism>
<gene>
    <name evidence="2" type="ORF">AABB24_017149</name>
</gene>